<accession>A0ABD2IBP0</accession>
<keyword evidence="1" id="KW-0175">Coiled coil</keyword>
<keyword evidence="4" id="KW-1185">Reference proteome</keyword>
<keyword evidence="2" id="KW-0732">Signal</keyword>
<feature type="coiled-coil region" evidence="1">
    <location>
        <begin position="488"/>
        <end position="546"/>
    </location>
</feature>
<sequence length="570" mass="66166">MLLSPPNFAVFAAFVVVLLALVGGCAAENGLAVEMVPTLIGDYAYRFALQNGDKKHLLGYTQRIKRGAETVEMIRIELGERKDGHMLEIGMVNEHNLNFQILRTNFTKQISLNEKSAAQQNLRITFGTHFKIDISPSLWPNSKMVYRVDIFCAGGDQRAAAEFKGYTKAEIVVVMNPQKNRANCEQFDVKVWPVHDEWMDKNETLNQPEFVARAIRVANGATHRIRFSNHFHLRISPPLGPNDDKVYIVEIKWQGNEGQCQTYRTQTEESAQIVIMGEEKETGGESGQNERQQQQKQKKHYYDIFVWKTSKMWVEKAVQANAKDIMKIIPSQIKTEMKEFAVKIANESTYILNWTSNQSNKNLKRAPNESDENNLATKQQKLYIMDEQMEELQTKIEEMKRQNEMKMEDLLEETKQENDQKLRKMFDQINKSKSEEIEKMREQIGQLHKEIAVIKQNSEGKMQEIFTQFGRIQTGIDELKHQNENGILRQICTEITMIKQRNERAENKMEQISTQIEQFGAEIVQIKQQQQKGKENESEMNSLRNEFNGLRTTVLELKQFLENECDEKRK</sequence>
<evidence type="ECO:0000256" key="1">
    <source>
        <dbReference type="SAM" id="Coils"/>
    </source>
</evidence>
<comment type="caution">
    <text evidence="3">The sequence shown here is derived from an EMBL/GenBank/DDBJ whole genome shotgun (WGS) entry which is preliminary data.</text>
</comment>
<dbReference type="AlphaFoldDB" id="A0ABD2IBP0"/>
<organism evidence="3 4">
    <name type="scientific">Heterodera trifolii</name>
    <dbReference type="NCBI Taxonomy" id="157864"/>
    <lineage>
        <taxon>Eukaryota</taxon>
        <taxon>Metazoa</taxon>
        <taxon>Ecdysozoa</taxon>
        <taxon>Nematoda</taxon>
        <taxon>Chromadorea</taxon>
        <taxon>Rhabditida</taxon>
        <taxon>Tylenchina</taxon>
        <taxon>Tylenchomorpha</taxon>
        <taxon>Tylenchoidea</taxon>
        <taxon>Heteroderidae</taxon>
        <taxon>Heteroderinae</taxon>
        <taxon>Heterodera</taxon>
    </lineage>
</organism>
<reference evidence="3 4" key="1">
    <citation type="submission" date="2024-10" db="EMBL/GenBank/DDBJ databases">
        <authorList>
            <person name="Kim D."/>
        </authorList>
    </citation>
    <scope>NUCLEOTIDE SEQUENCE [LARGE SCALE GENOMIC DNA]</scope>
    <source>
        <strain evidence="3">BH-2024</strain>
    </source>
</reference>
<gene>
    <name evidence="3" type="ORF">niasHT_035526</name>
</gene>
<feature type="chain" id="PRO_5044780034" evidence="2">
    <location>
        <begin position="28"/>
        <end position="570"/>
    </location>
</feature>
<evidence type="ECO:0000313" key="4">
    <source>
        <dbReference type="Proteomes" id="UP001620626"/>
    </source>
</evidence>
<proteinExistence type="predicted"/>
<name>A0ABD2IBP0_9BILA</name>
<dbReference type="EMBL" id="JBICBT010001223">
    <property type="protein sequence ID" value="KAL3077734.1"/>
    <property type="molecule type" value="Genomic_DNA"/>
</dbReference>
<evidence type="ECO:0000256" key="2">
    <source>
        <dbReference type="SAM" id="SignalP"/>
    </source>
</evidence>
<feature type="coiled-coil region" evidence="1">
    <location>
        <begin position="382"/>
        <end position="457"/>
    </location>
</feature>
<protein>
    <submittedName>
        <fullName evidence="3">Uncharacterized protein</fullName>
    </submittedName>
</protein>
<feature type="signal peptide" evidence="2">
    <location>
        <begin position="1"/>
        <end position="27"/>
    </location>
</feature>
<dbReference type="Proteomes" id="UP001620626">
    <property type="component" value="Unassembled WGS sequence"/>
</dbReference>
<evidence type="ECO:0000313" key="3">
    <source>
        <dbReference type="EMBL" id="KAL3077734.1"/>
    </source>
</evidence>